<dbReference type="HOGENOM" id="CLU_3087759_0_0_1"/>
<dbReference type="KEGG" id="maj:MAA_11489"/>
<dbReference type="AlphaFoldDB" id="A0A0B2XHB7"/>
<dbReference type="EMBL" id="ADNJ02000008">
    <property type="protein sequence ID" value="KHO10952.1"/>
    <property type="molecule type" value="Genomic_DNA"/>
</dbReference>
<name>A0A0B2XHB7_METRA</name>
<reference evidence="1 2" key="1">
    <citation type="journal article" date="2011" name="PLoS Genet.">
        <title>Genome sequencing and comparative transcriptomics of the model entomopathogenic fungi Metarhizium anisopliae and M. acridum.</title>
        <authorList>
            <person name="Gao Q."/>
            <person name="Jin K."/>
            <person name="Ying S.H."/>
            <person name="Zhang Y."/>
            <person name="Xiao G."/>
            <person name="Shang Y."/>
            <person name="Duan Z."/>
            <person name="Hu X."/>
            <person name="Xie X.Q."/>
            <person name="Zhou G."/>
            <person name="Peng G."/>
            <person name="Luo Z."/>
            <person name="Huang W."/>
            <person name="Wang B."/>
            <person name="Fang W."/>
            <person name="Wang S."/>
            <person name="Zhong Y."/>
            <person name="Ma L.J."/>
            <person name="St Leger R.J."/>
            <person name="Zhao G.P."/>
            <person name="Pei Y."/>
            <person name="Feng M.G."/>
            <person name="Xia Y."/>
            <person name="Wang C."/>
        </authorList>
    </citation>
    <scope>NUCLEOTIDE SEQUENCE [LARGE SCALE GENOMIC DNA]</scope>
    <source>
        <strain evidence="2">ARSEF 23 / ATCC MYA-3075</strain>
    </source>
</reference>
<sequence length="52" mass="5986">MRFLRDSTTRLAQAASGFCTSNIFTVDAILRLEESDIVYGRGFRDLRDEDKK</sequence>
<evidence type="ECO:0000313" key="2">
    <source>
        <dbReference type="Proteomes" id="UP000002498"/>
    </source>
</evidence>
<evidence type="ECO:0000313" key="1">
    <source>
        <dbReference type="EMBL" id="KHO10952.1"/>
    </source>
</evidence>
<accession>A0A0B2XHB7</accession>
<dbReference type="Proteomes" id="UP000002498">
    <property type="component" value="Unassembled WGS sequence"/>
</dbReference>
<gene>
    <name evidence="1" type="ORF">MAA_11489</name>
</gene>
<keyword evidence="2" id="KW-1185">Reference proteome</keyword>
<comment type="caution">
    <text evidence="1">The sequence shown here is derived from an EMBL/GenBank/DDBJ whole genome shotgun (WGS) entry which is preliminary data.</text>
</comment>
<dbReference type="RefSeq" id="XP_011411785.1">
    <property type="nucleotide sequence ID" value="XM_011413483.1"/>
</dbReference>
<proteinExistence type="predicted"/>
<dbReference type="GeneID" id="23632937"/>
<protein>
    <submittedName>
        <fullName evidence="1">Transposase</fullName>
    </submittedName>
</protein>
<reference evidence="1 2" key="2">
    <citation type="journal article" date="2014" name="Proc. Natl. Acad. Sci. U.S.A.">
        <title>Trajectory and genomic determinants of fungal-pathogen speciation and host adaptation.</title>
        <authorList>
            <person name="Hu X."/>
            <person name="Xiao G."/>
            <person name="Zheng P."/>
            <person name="Shang Y."/>
            <person name="Su Y."/>
            <person name="Zhang X."/>
            <person name="Liu X."/>
            <person name="Zhan S."/>
            <person name="St Leger R.J."/>
            <person name="Wang C."/>
        </authorList>
    </citation>
    <scope>GENOME REANNOTATION</scope>
    <source>
        <strain evidence="2">ARSEF 23 / ATCC MYA-3075</strain>
    </source>
</reference>
<organism evidence="1 2">
    <name type="scientific">Metarhizium robertsii (strain ARSEF 23 / ATCC MYA-3075)</name>
    <name type="common">Metarhizium anisopliae (strain ARSEF 23)</name>
    <dbReference type="NCBI Taxonomy" id="655844"/>
    <lineage>
        <taxon>Eukaryota</taxon>
        <taxon>Fungi</taxon>
        <taxon>Dikarya</taxon>
        <taxon>Ascomycota</taxon>
        <taxon>Pezizomycotina</taxon>
        <taxon>Sordariomycetes</taxon>
        <taxon>Hypocreomycetidae</taxon>
        <taxon>Hypocreales</taxon>
        <taxon>Clavicipitaceae</taxon>
        <taxon>Metarhizium</taxon>
    </lineage>
</organism>